<comment type="caution">
    <text evidence="3">The sequence shown here is derived from an EMBL/GenBank/DDBJ whole genome shotgun (WGS) entry which is preliminary data.</text>
</comment>
<dbReference type="RefSeq" id="WP_344313443.1">
    <property type="nucleotide sequence ID" value="NZ_BAAANY010000023.1"/>
</dbReference>
<keyword evidence="1" id="KW-0808">Transferase</keyword>
<dbReference type="GO" id="GO:0005524">
    <property type="term" value="F:ATP binding"/>
    <property type="evidence" value="ECO:0007669"/>
    <property type="project" value="UniProtKB-KW"/>
</dbReference>
<dbReference type="Proteomes" id="UP001500618">
    <property type="component" value="Unassembled WGS sequence"/>
</dbReference>
<proteinExistence type="predicted"/>
<gene>
    <name evidence="3" type="ORF">GCM10009765_57240</name>
</gene>
<dbReference type="SUPFAM" id="SSF55874">
    <property type="entry name" value="ATPase domain of HSP90 chaperone/DNA topoisomerase II/histidine kinase"/>
    <property type="match status" value="1"/>
</dbReference>
<dbReference type="InterPro" id="IPR036890">
    <property type="entry name" value="HATPase_C_sf"/>
</dbReference>
<dbReference type="InterPro" id="IPR003594">
    <property type="entry name" value="HATPase_dom"/>
</dbReference>
<dbReference type="CDD" id="cd16936">
    <property type="entry name" value="HATPase_RsbW-like"/>
    <property type="match status" value="1"/>
</dbReference>
<accession>A0ABP4U7K7</accession>
<organism evidence="3 4">
    <name type="scientific">Fodinicola feengrottensis</name>
    <dbReference type="NCBI Taxonomy" id="435914"/>
    <lineage>
        <taxon>Bacteria</taxon>
        <taxon>Bacillati</taxon>
        <taxon>Actinomycetota</taxon>
        <taxon>Actinomycetes</taxon>
        <taxon>Mycobacteriales</taxon>
        <taxon>Fodinicola</taxon>
    </lineage>
</organism>
<keyword evidence="1" id="KW-0418">Kinase</keyword>
<feature type="domain" description="Histidine kinase/HSP90-like ATPase" evidence="2">
    <location>
        <begin position="2"/>
        <end position="113"/>
    </location>
</feature>
<keyword evidence="3" id="KW-0547">Nucleotide-binding</keyword>
<keyword evidence="1" id="KW-0723">Serine/threonine-protein kinase</keyword>
<sequence length="118" mass="12414">MAASPQSARAARTFVAEVLSEWDDHRRVEAAALLVSELVTNAIVHGDGPIQLSVDRTAHHAVLRVEVADHGSGLPTAQAVAADALSGRGLAIVAAVADRWGIQPTSTGKRVWFELSDV</sequence>
<evidence type="ECO:0000313" key="4">
    <source>
        <dbReference type="Proteomes" id="UP001500618"/>
    </source>
</evidence>
<keyword evidence="4" id="KW-1185">Reference proteome</keyword>
<name>A0ABP4U7K7_9ACTN</name>
<dbReference type="PANTHER" id="PTHR35526">
    <property type="entry name" value="ANTI-SIGMA-F FACTOR RSBW-RELATED"/>
    <property type="match status" value="1"/>
</dbReference>
<reference evidence="4" key="1">
    <citation type="journal article" date="2019" name="Int. J. Syst. Evol. Microbiol.">
        <title>The Global Catalogue of Microorganisms (GCM) 10K type strain sequencing project: providing services to taxonomists for standard genome sequencing and annotation.</title>
        <authorList>
            <consortium name="The Broad Institute Genomics Platform"/>
            <consortium name="The Broad Institute Genome Sequencing Center for Infectious Disease"/>
            <person name="Wu L."/>
            <person name="Ma J."/>
        </authorList>
    </citation>
    <scope>NUCLEOTIDE SEQUENCE [LARGE SCALE GENOMIC DNA]</scope>
    <source>
        <strain evidence="4">JCM 14718</strain>
    </source>
</reference>
<dbReference type="EMBL" id="BAAANY010000023">
    <property type="protein sequence ID" value="GAA1700382.1"/>
    <property type="molecule type" value="Genomic_DNA"/>
</dbReference>
<dbReference type="InterPro" id="IPR050267">
    <property type="entry name" value="Anti-sigma-factor_SerPK"/>
</dbReference>
<evidence type="ECO:0000313" key="3">
    <source>
        <dbReference type="EMBL" id="GAA1700382.1"/>
    </source>
</evidence>
<dbReference type="PANTHER" id="PTHR35526:SF3">
    <property type="entry name" value="ANTI-SIGMA-F FACTOR RSBW"/>
    <property type="match status" value="1"/>
</dbReference>
<evidence type="ECO:0000256" key="1">
    <source>
        <dbReference type="ARBA" id="ARBA00022527"/>
    </source>
</evidence>
<protein>
    <submittedName>
        <fullName evidence="3">ATP-binding protein</fullName>
    </submittedName>
</protein>
<dbReference type="Gene3D" id="3.30.565.10">
    <property type="entry name" value="Histidine kinase-like ATPase, C-terminal domain"/>
    <property type="match status" value="1"/>
</dbReference>
<dbReference type="Pfam" id="PF13581">
    <property type="entry name" value="HATPase_c_2"/>
    <property type="match status" value="1"/>
</dbReference>
<evidence type="ECO:0000259" key="2">
    <source>
        <dbReference type="Pfam" id="PF13581"/>
    </source>
</evidence>
<keyword evidence="3" id="KW-0067">ATP-binding</keyword>